<reference evidence="2" key="1">
    <citation type="journal article" date="2023" name="GigaByte">
        <title>Genome assembly of the bearded iris, Iris pallida Lam.</title>
        <authorList>
            <person name="Bruccoleri R.E."/>
            <person name="Oakeley E.J."/>
            <person name="Faust A.M.E."/>
            <person name="Altorfer M."/>
            <person name="Dessus-Babus S."/>
            <person name="Burckhardt D."/>
            <person name="Oertli M."/>
            <person name="Naumann U."/>
            <person name="Petersen F."/>
            <person name="Wong J."/>
        </authorList>
    </citation>
    <scope>NUCLEOTIDE SEQUENCE</scope>
    <source>
        <strain evidence="2">GSM-AAB239-AS_SAM_17_03QT</strain>
    </source>
</reference>
<comment type="caution">
    <text evidence="2">The sequence shown here is derived from an EMBL/GenBank/DDBJ whole genome shotgun (WGS) entry which is preliminary data.</text>
</comment>
<accession>A0AAX6I8K6</accession>
<name>A0AAX6I8K6_IRIPA</name>
<sequence>MLYIFQPDMNCMRYIVLAPVMTGPVENITDNDGDCHTFYGAYEGDIQEPEEHLAQQRVPSLVKYL</sequence>
<protein>
    <submittedName>
        <fullName evidence="2">Uncharacterized protein</fullName>
    </submittedName>
</protein>
<reference evidence="2" key="2">
    <citation type="submission" date="2023-04" db="EMBL/GenBank/DDBJ databases">
        <authorList>
            <person name="Bruccoleri R.E."/>
            <person name="Oakeley E.J."/>
            <person name="Faust A.-M."/>
            <person name="Dessus-Babus S."/>
            <person name="Altorfer M."/>
            <person name="Burckhardt D."/>
            <person name="Oertli M."/>
            <person name="Naumann U."/>
            <person name="Petersen F."/>
            <person name="Wong J."/>
        </authorList>
    </citation>
    <scope>NUCLEOTIDE SEQUENCE</scope>
    <source>
        <strain evidence="2">GSM-AAB239-AS_SAM_17_03QT</strain>
        <tissue evidence="2">Leaf</tissue>
    </source>
</reference>
<evidence type="ECO:0000313" key="2">
    <source>
        <dbReference type="EMBL" id="KAJ6849650.1"/>
    </source>
</evidence>
<dbReference type="EMBL" id="JANAVB010003400">
    <property type="protein sequence ID" value="KAJ6849650.1"/>
    <property type="molecule type" value="Genomic_DNA"/>
</dbReference>
<organism evidence="2 3">
    <name type="scientific">Iris pallida</name>
    <name type="common">Sweet iris</name>
    <dbReference type="NCBI Taxonomy" id="29817"/>
    <lineage>
        <taxon>Eukaryota</taxon>
        <taxon>Viridiplantae</taxon>
        <taxon>Streptophyta</taxon>
        <taxon>Embryophyta</taxon>
        <taxon>Tracheophyta</taxon>
        <taxon>Spermatophyta</taxon>
        <taxon>Magnoliopsida</taxon>
        <taxon>Liliopsida</taxon>
        <taxon>Asparagales</taxon>
        <taxon>Iridaceae</taxon>
        <taxon>Iridoideae</taxon>
        <taxon>Irideae</taxon>
        <taxon>Iris</taxon>
    </lineage>
</organism>
<dbReference type="Proteomes" id="UP001140949">
    <property type="component" value="Unassembled WGS sequence"/>
</dbReference>
<evidence type="ECO:0000313" key="3">
    <source>
        <dbReference type="Proteomes" id="UP001140949"/>
    </source>
</evidence>
<dbReference type="AlphaFoldDB" id="A0AAX6I8K6"/>
<evidence type="ECO:0000313" key="1">
    <source>
        <dbReference type="EMBL" id="KAJ6792937.1"/>
    </source>
</evidence>
<dbReference type="EMBL" id="JANAVB010043231">
    <property type="protein sequence ID" value="KAJ6792937.1"/>
    <property type="molecule type" value="Genomic_DNA"/>
</dbReference>
<gene>
    <name evidence="1" type="ORF">M6B38_238920</name>
    <name evidence="2" type="ORF">M6B38_268050</name>
</gene>
<keyword evidence="3" id="KW-1185">Reference proteome</keyword>
<proteinExistence type="predicted"/>